<evidence type="ECO:0000256" key="2">
    <source>
        <dbReference type="SAM" id="MobiDB-lite"/>
    </source>
</evidence>
<keyword evidence="3" id="KW-0812">Transmembrane</keyword>
<evidence type="ECO:0000256" key="3">
    <source>
        <dbReference type="SAM" id="Phobius"/>
    </source>
</evidence>
<sequence>MSWRGARSAGRGAARAGVDGVLDVLHPVLVLCRGVRCLTVRGRAWWDRTPRERRGPALFVAAACGALVWVLPFGPVLAALGLLAAAGWYGREGATRPAARTGPSVEECARLRALYEALVPYFAPAEDPHHEPLYVPGGAWERVFEEFAFRDGRISDLLLSYPAAFLDGEPEERLRVERVLAAKTGRGREYRFSWDMEGNRLEMAALAPLPCGVLARPFVTAPGETVLGFTDGYEVRRTVPVHFLGAAAPLDVPPVVWRTGHRATEPHLLAVGTPGAGTSSLLRSLALQALHRGEVLFVDGDGGGEFSCFAARHGVLGVESTLPGALSALEWAARETERRLLVTSRARQRGEPVPEEVRQPLWIVLDRPAALSHLADAEERIDPQQLLRVPLRHGRAAGVTVVVAEQFEDLDMLTDTVLAHARARVVLGSVSPGQAGAVLGEAPQTGPGAHVARGRGFARLGQGPVLRLQVPATPDPLDETVGEPERLAVGQLLPASVHEPSTGEGAAATAFRVAPPREGQAT</sequence>
<feature type="region of interest" description="Disordered" evidence="2">
    <location>
        <begin position="497"/>
        <end position="522"/>
    </location>
</feature>
<dbReference type="EMBL" id="CP093846">
    <property type="protein sequence ID" value="UNT00868.1"/>
    <property type="molecule type" value="Genomic_DNA"/>
</dbReference>
<dbReference type="InterPro" id="IPR027417">
    <property type="entry name" value="P-loop_NTPase"/>
</dbReference>
<dbReference type="Proteomes" id="UP001202244">
    <property type="component" value="Chromosome"/>
</dbReference>
<reference evidence="5 6" key="1">
    <citation type="journal article" date="2023" name="Microbiol. Spectr.">
        <title>Synergy between Genome Mining, Metabolomics, and Bioinformatics Uncovers Antibacterial Chlorinated Carbazole Alkaloids and Their Biosynthetic Gene Cluster from Streptomyces tubbatahanensis sp. nov., a Novel Actinomycete Isolated from Sulu Sea, Philippines.</title>
        <authorList>
            <person name="Tenebro C.P."/>
            <person name="Trono D.J.V.L."/>
            <person name="Balida L.A.P."/>
            <person name="Bayog L.K.A."/>
            <person name="Bruna J.R."/>
            <person name="Sabido E.M."/>
            <person name="Caspe D.P.C."/>
            <person name="de Los Santos E.L.C."/>
            <person name="Saludes J.P."/>
            <person name="Dalisay D.S."/>
        </authorList>
    </citation>
    <scope>NUCLEOTIDE SEQUENCE [LARGE SCALE GENOMIC DNA]</scope>
    <source>
        <strain evidence="5 6">DSD3025</strain>
    </source>
</reference>
<feature type="binding site" evidence="1">
    <location>
        <begin position="272"/>
        <end position="279"/>
    </location>
    <ligand>
        <name>ATP</name>
        <dbReference type="ChEBI" id="CHEBI:30616"/>
    </ligand>
</feature>
<evidence type="ECO:0000313" key="5">
    <source>
        <dbReference type="EMBL" id="UNT00868.1"/>
    </source>
</evidence>
<feature type="domain" description="FtsK" evidence="4">
    <location>
        <begin position="252"/>
        <end position="436"/>
    </location>
</feature>
<keyword evidence="6" id="KW-1185">Reference proteome</keyword>
<dbReference type="PROSITE" id="PS50901">
    <property type="entry name" value="FTSK"/>
    <property type="match status" value="1"/>
</dbReference>
<keyword evidence="3" id="KW-1133">Transmembrane helix</keyword>
<gene>
    <name evidence="5" type="ORF">MMF93_04425</name>
</gene>
<dbReference type="Gene3D" id="3.40.50.300">
    <property type="entry name" value="P-loop containing nucleotide triphosphate hydrolases"/>
    <property type="match status" value="1"/>
</dbReference>
<keyword evidence="1" id="KW-0067">ATP-binding</keyword>
<name>A0ABY3Y289_9ACTN</name>
<protein>
    <recommendedName>
        <fullName evidence="4">FtsK domain-containing protein</fullName>
    </recommendedName>
</protein>
<organism evidence="5 6">
    <name type="scientific">Streptomyces tubbatahanensis</name>
    <dbReference type="NCBI Taxonomy" id="2923272"/>
    <lineage>
        <taxon>Bacteria</taxon>
        <taxon>Bacillati</taxon>
        <taxon>Actinomycetota</taxon>
        <taxon>Actinomycetes</taxon>
        <taxon>Kitasatosporales</taxon>
        <taxon>Streptomycetaceae</taxon>
        <taxon>Streptomyces</taxon>
    </lineage>
</organism>
<evidence type="ECO:0000256" key="1">
    <source>
        <dbReference type="PROSITE-ProRule" id="PRU00289"/>
    </source>
</evidence>
<accession>A0ABY3Y289</accession>
<proteinExistence type="predicted"/>
<keyword evidence="3" id="KW-0472">Membrane</keyword>
<evidence type="ECO:0000313" key="6">
    <source>
        <dbReference type="Proteomes" id="UP001202244"/>
    </source>
</evidence>
<evidence type="ECO:0000259" key="4">
    <source>
        <dbReference type="PROSITE" id="PS50901"/>
    </source>
</evidence>
<dbReference type="SUPFAM" id="SSF52540">
    <property type="entry name" value="P-loop containing nucleoside triphosphate hydrolases"/>
    <property type="match status" value="1"/>
</dbReference>
<dbReference type="InterPro" id="IPR002543">
    <property type="entry name" value="FtsK_dom"/>
</dbReference>
<keyword evidence="1" id="KW-0547">Nucleotide-binding</keyword>
<feature type="transmembrane region" description="Helical" evidence="3">
    <location>
        <begin position="57"/>
        <end position="90"/>
    </location>
</feature>